<keyword evidence="5 11" id="KW-0479">Metal-binding</keyword>
<evidence type="ECO:0000256" key="9">
    <source>
        <dbReference type="ARBA" id="ARBA00023304"/>
    </source>
</evidence>
<dbReference type="GO" id="GO:0005829">
    <property type="term" value="C:cytosol"/>
    <property type="evidence" value="ECO:0007669"/>
    <property type="project" value="TreeGrafter"/>
</dbReference>
<keyword evidence="6 11" id="KW-0460">Magnesium</keyword>
<evidence type="ECO:0000256" key="10">
    <source>
        <dbReference type="ARBA" id="ARBA00049021"/>
    </source>
</evidence>
<evidence type="ECO:0000256" key="8">
    <source>
        <dbReference type="ARBA" id="ARBA00023002"/>
    </source>
</evidence>
<comment type="pathway">
    <text evidence="2 11">Amino-acid biosynthesis; L-isoleucine biosynthesis; L-isoleucine from 2-oxobutanoate: step 2/4.</text>
</comment>
<evidence type="ECO:0000259" key="13">
    <source>
        <dbReference type="PROSITE" id="PS51850"/>
    </source>
</evidence>
<evidence type="ECO:0000259" key="14">
    <source>
        <dbReference type="PROSITE" id="PS51851"/>
    </source>
</evidence>
<comment type="caution">
    <text evidence="15">The sequence shown here is derived from an EMBL/GenBank/DDBJ whole genome shotgun (WGS) entry which is preliminary data.</text>
</comment>
<dbReference type="NCBIfam" id="NF004017">
    <property type="entry name" value="PRK05479.1"/>
    <property type="match status" value="1"/>
</dbReference>
<dbReference type="InterPro" id="IPR013116">
    <property type="entry name" value="KARI_N"/>
</dbReference>
<evidence type="ECO:0000256" key="3">
    <source>
        <dbReference type="ARBA" id="ARBA00010318"/>
    </source>
</evidence>
<feature type="domain" description="KARI N-terminal Rossmann" evidence="13">
    <location>
        <begin position="15"/>
        <end position="197"/>
    </location>
</feature>
<dbReference type="AlphaFoldDB" id="A0A921MD37"/>
<dbReference type="InterPro" id="IPR014359">
    <property type="entry name" value="KARI_prok"/>
</dbReference>
<keyword evidence="4 11" id="KW-0028">Amino-acid biosynthesis</keyword>
<dbReference type="GO" id="GO:0009099">
    <property type="term" value="P:L-valine biosynthetic process"/>
    <property type="evidence" value="ECO:0007669"/>
    <property type="project" value="UniProtKB-UniRule"/>
</dbReference>
<evidence type="ECO:0000256" key="1">
    <source>
        <dbReference type="ARBA" id="ARBA00004864"/>
    </source>
</evidence>
<protein>
    <recommendedName>
        <fullName evidence="11">Ketol-acid reductoisomerase (NADP(+))</fullName>
        <shortName evidence="11">KARI</shortName>
        <ecNumber evidence="11">1.1.1.86</ecNumber>
    </recommendedName>
    <alternativeName>
        <fullName evidence="11">Acetohydroxy-acid isomeroreductase</fullName>
        <shortName evidence="11">AHIR</shortName>
    </alternativeName>
    <alternativeName>
        <fullName evidence="11">Alpha-keto-beta-hydroxylacyl reductoisomerase</fullName>
    </alternativeName>
</protein>
<dbReference type="EMBL" id="DYUK01000137">
    <property type="protein sequence ID" value="HJG80025.1"/>
    <property type="molecule type" value="Genomic_DNA"/>
</dbReference>
<dbReference type="EC" id="1.1.1.86" evidence="11"/>
<keyword evidence="9 11" id="KW-0100">Branched-chain amino acid biosynthesis</keyword>
<keyword evidence="7 11" id="KW-0521">NADP</keyword>
<gene>
    <name evidence="11 15" type="primary">ilvC</name>
    <name evidence="15" type="ORF">K8V08_06405</name>
</gene>
<comment type="similarity">
    <text evidence="3 11 12">Belongs to the ketol-acid reductoisomerase family.</text>
</comment>
<dbReference type="Pfam" id="PF07991">
    <property type="entry name" value="KARI_N"/>
    <property type="match status" value="1"/>
</dbReference>
<proteinExistence type="inferred from homology"/>
<feature type="binding site" evidence="11">
    <location>
        <position position="63"/>
    </location>
    <ligand>
        <name>NADP(+)</name>
        <dbReference type="ChEBI" id="CHEBI:58349"/>
    </ligand>
</feature>
<sequence>MRAFASHHSRRRNPMAAERFYDDDADLSALQGKKVAVIGYGSQGHAHSLSLRDSGVEVRIGLKEGSKSRDKAEAEGLTVGTPAEVSEWADVITIAAPDQVQAQIFNESVKDNLTAGKTLVFIHGFNIRFGYIQAPEGVDVVMVAPKGPGHVVRREFVDGRGVPVLVAVEVDASGSAWTTALAYAKAIGGLRAGGIKTTFTEETETDLFGEQAVLCGGASHLVQYGFEVLTEAGYQPEIAYFEVLHELKLIVDLMVEGGIAKQRWSCSDTAEYGDYVSGPRVITPEVKENMKAVLADIQNGSFAQRFMDDQAAGAPEFKELRAKEEQHPIEATGRELRQMFAWLKDSEDDYVEGTAAR</sequence>
<comment type="catalytic activity">
    <reaction evidence="11">
        <text>(2R,3R)-2,3-dihydroxy-3-methylpentanoate + NADP(+) = (S)-2-ethyl-2-hydroxy-3-oxobutanoate + NADPH + H(+)</text>
        <dbReference type="Rhea" id="RHEA:13493"/>
        <dbReference type="ChEBI" id="CHEBI:15378"/>
        <dbReference type="ChEBI" id="CHEBI:49256"/>
        <dbReference type="ChEBI" id="CHEBI:49258"/>
        <dbReference type="ChEBI" id="CHEBI:57783"/>
        <dbReference type="ChEBI" id="CHEBI:58349"/>
        <dbReference type="EC" id="1.1.1.86"/>
    </reaction>
</comment>
<feature type="binding site" evidence="11">
    <location>
        <position position="68"/>
    </location>
    <ligand>
        <name>NADP(+)</name>
        <dbReference type="ChEBI" id="CHEBI:58349"/>
    </ligand>
</feature>
<feature type="binding site" evidence="11">
    <location>
        <begin position="40"/>
        <end position="43"/>
    </location>
    <ligand>
        <name>NADP(+)</name>
        <dbReference type="ChEBI" id="CHEBI:58349"/>
    </ligand>
</feature>
<dbReference type="Gene3D" id="3.40.50.720">
    <property type="entry name" value="NAD(P)-binding Rossmann-like Domain"/>
    <property type="match status" value="1"/>
</dbReference>
<feature type="binding site" evidence="11 12">
    <location>
        <position position="246"/>
    </location>
    <ligand>
        <name>Mg(2+)</name>
        <dbReference type="ChEBI" id="CHEBI:18420"/>
        <label>2</label>
    </ligand>
</feature>
<evidence type="ECO:0000256" key="11">
    <source>
        <dbReference type="HAMAP-Rule" id="MF_00435"/>
    </source>
</evidence>
<dbReference type="PIRSF" id="PIRSF000116">
    <property type="entry name" value="IlvC_gammaproteo"/>
    <property type="match status" value="1"/>
</dbReference>
<dbReference type="HAMAP" id="MF_00435">
    <property type="entry name" value="IlvC"/>
    <property type="match status" value="1"/>
</dbReference>
<keyword evidence="8 11" id="KW-0560">Oxidoreductase</keyword>
<evidence type="ECO:0000256" key="4">
    <source>
        <dbReference type="ARBA" id="ARBA00022605"/>
    </source>
</evidence>
<comment type="caution">
    <text evidence="11">Lacks conserved residue(s) required for the propagation of feature annotation.</text>
</comment>
<dbReference type="InterPro" id="IPR013023">
    <property type="entry name" value="KARI"/>
</dbReference>
<dbReference type="NCBIfam" id="NF009940">
    <property type="entry name" value="PRK13403.1"/>
    <property type="match status" value="1"/>
</dbReference>
<reference evidence="15" key="2">
    <citation type="submission" date="2021-09" db="EMBL/GenBank/DDBJ databases">
        <authorList>
            <person name="Gilroy R."/>
        </authorList>
    </citation>
    <scope>NUCLEOTIDE SEQUENCE</scope>
    <source>
        <strain evidence="15">ChiGjej5B5-7349</strain>
    </source>
</reference>
<dbReference type="GO" id="GO:0000287">
    <property type="term" value="F:magnesium ion binding"/>
    <property type="evidence" value="ECO:0007669"/>
    <property type="project" value="UniProtKB-UniRule"/>
</dbReference>
<dbReference type="NCBIfam" id="TIGR00465">
    <property type="entry name" value="ilvC"/>
    <property type="match status" value="1"/>
</dbReference>
<evidence type="ECO:0000256" key="5">
    <source>
        <dbReference type="ARBA" id="ARBA00022723"/>
    </source>
</evidence>
<feature type="active site" evidence="11">
    <location>
        <position position="123"/>
    </location>
</feature>
<dbReference type="SUPFAM" id="SSF48179">
    <property type="entry name" value="6-phosphogluconate dehydrogenase C-terminal domain-like"/>
    <property type="match status" value="1"/>
</dbReference>
<name>A0A921MD37_9MICO</name>
<dbReference type="InterPro" id="IPR036291">
    <property type="entry name" value="NAD(P)-bd_dom_sf"/>
</dbReference>
<dbReference type="GO" id="GO:0050661">
    <property type="term" value="F:NADP binding"/>
    <property type="evidence" value="ECO:0007669"/>
    <property type="project" value="InterPro"/>
</dbReference>
<evidence type="ECO:0000313" key="15">
    <source>
        <dbReference type="EMBL" id="HJG80025.1"/>
    </source>
</evidence>
<dbReference type="GO" id="GO:0009097">
    <property type="term" value="P:isoleucine biosynthetic process"/>
    <property type="evidence" value="ECO:0007669"/>
    <property type="project" value="UniProtKB-UniRule"/>
</dbReference>
<evidence type="ECO:0000256" key="6">
    <source>
        <dbReference type="ARBA" id="ARBA00022842"/>
    </source>
</evidence>
<dbReference type="FunFam" id="3.40.50.720:FF:000023">
    <property type="entry name" value="Ketol-acid reductoisomerase (NADP(+))"/>
    <property type="match status" value="1"/>
</dbReference>
<dbReference type="PANTHER" id="PTHR21371:SF1">
    <property type="entry name" value="KETOL-ACID REDUCTOISOMERASE, MITOCHONDRIAL"/>
    <property type="match status" value="1"/>
</dbReference>
<evidence type="ECO:0000256" key="12">
    <source>
        <dbReference type="PROSITE-ProRule" id="PRU01198"/>
    </source>
</evidence>
<dbReference type="PROSITE" id="PS51850">
    <property type="entry name" value="KARI_N"/>
    <property type="match status" value="1"/>
</dbReference>
<feature type="binding site" evidence="11">
    <location>
        <position position="66"/>
    </location>
    <ligand>
        <name>NADP(+)</name>
        <dbReference type="ChEBI" id="CHEBI:58349"/>
    </ligand>
</feature>
<feature type="binding site" evidence="11 12">
    <location>
        <position position="206"/>
    </location>
    <ligand>
        <name>Mg(2+)</name>
        <dbReference type="ChEBI" id="CHEBI:18420"/>
        <label>2</label>
    </ligand>
</feature>
<dbReference type="PROSITE" id="PS51851">
    <property type="entry name" value="KARI_C"/>
    <property type="match status" value="1"/>
</dbReference>
<dbReference type="PANTHER" id="PTHR21371">
    <property type="entry name" value="KETOL-ACID REDUCTOISOMERASE, MITOCHONDRIAL"/>
    <property type="match status" value="1"/>
</dbReference>
<reference evidence="15" key="1">
    <citation type="journal article" date="2021" name="PeerJ">
        <title>Extensive microbial diversity within the chicken gut microbiome revealed by metagenomics and culture.</title>
        <authorList>
            <person name="Gilroy R."/>
            <person name="Ravi A."/>
            <person name="Getino M."/>
            <person name="Pursley I."/>
            <person name="Horton D.L."/>
            <person name="Alikhan N.F."/>
            <person name="Baker D."/>
            <person name="Gharbi K."/>
            <person name="Hall N."/>
            <person name="Watson M."/>
            <person name="Adriaenssens E.M."/>
            <person name="Foster-Nyarko E."/>
            <person name="Jarju S."/>
            <person name="Secka A."/>
            <person name="Antonio M."/>
            <person name="Oren A."/>
            <person name="Chaudhuri R.R."/>
            <person name="La Ragione R."/>
            <person name="Hildebrand F."/>
            <person name="Pallen M.J."/>
        </authorList>
    </citation>
    <scope>NUCLEOTIDE SEQUENCE</scope>
    <source>
        <strain evidence="15">ChiGjej5B5-7349</strain>
    </source>
</reference>
<evidence type="ECO:0000256" key="2">
    <source>
        <dbReference type="ARBA" id="ARBA00004885"/>
    </source>
</evidence>
<evidence type="ECO:0000256" key="7">
    <source>
        <dbReference type="ARBA" id="ARBA00022857"/>
    </source>
</evidence>
<accession>A0A921MD37</accession>
<comment type="function">
    <text evidence="11">Involved in the biosynthesis of branched-chain amino acids (BCAA). Catalyzes an alkyl-migration followed by a ketol-acid reduction of (S)-2-acetolactate (S2AL) to yield (R)-2,3-dihydroxy-isovalerate. In the isomerase reaction, S2AL is rearranged via a Mg-dependent methyl migration to produce 3-hydroxy-3-methyl-2-ketobutyrate (HMKB). In the reductase reaction, this 2-ketoacid undergoes a metal-dependent reduction by NADPH to yield (R)-2,3-dihydroxy-isovalerate.</text>
</comment>
<feature type="binding site" evidence="11 12">
    <location>
        <position position="210"/>
    </location>
    <ligand>
        <name>Mg(2+)</name>
        <dbReference type="ChEBI" id="CHEBI:18420"/>
        <label>1</label>
    </ligand>
</feature>
<dbReference type="SUPFAM" id="SSF51735">
    <property type="entry name" value="NAD(P)-binding Rossmann-fold domains"/>
    <property type="match status" value="1"/>
</dbReference>
<feature type="binding site" evidence="11 12">
    <location>
        <position position="206"/>
    </location>
    <ligand>
        <name>Mg(2+)</name>
        <dbReference type="ChEBI" id="CHEBI:18420"/>
        <label>1</label>
    </ligand>
</feature>
<dbReference type="GO" id="GO:0004455">
    <property type="term" value="F:ketol-acid reductoisomerase activity"/>
    <property type="evidence" value="ECO:0007669"/>
    <property type="project" value="UniProtKB-UniRule"/>
</dbReference>
<feature type="domain" description="KARI C-terminal knotted" evidence="14">
    <location>
        <begin position="198"/>
        <end position="343"/>
    </location>
</feature>
<dbReference type="Proteomes" id="UP000784435">
    <property type="component" value="Unassembled WGS sequence"/>
</dbReference>
<feature type="binding site" evidence="11">
    <location>
        <position position="149"/>
    </location>
    <ligand>
        <name>NADP(+)</name>
        <dbReference type="ChEBI" id="CHEBI:58349"/>
    </ligand>
</feature>
<feature type="binding site" evidence="11 12">
    <location>
        <position position="267"/>
    </location>
    <ligand>
        <name>substrate</name>
    </ligand>
</feature>
<comment type="cofactor">
    <cofactor evidence="11">
        <name>Mg(2+)</name>
        <dbReference type="ChEBI" id="CHEBI:18420"/>
    </cofactor>
    <text evidence="11">Binds 2 magnesium ions per subunit.</text>
</comment>
<organism evidence="15 16">
    <name type="scientific">Brevibacterium senegalense</name>
    <dbReference type="NCBI Taxonomy" id="1033736"/>
    <lineage>
        <taxon>Bacteria</taxon>
        <taxon>Bacillati</taxon>
        <taxon>Actinomycetota</taxon>
        <taxon>Actinomycetes</taxon>
        <taxon>Micrococcales</taxon>
        <taxon>Brevibacteriaceae</taxon>
        <taxon>Brevibacterium</taxon>
    </lineage>
</organism>
<dbReference type="Gene3D" id="6.10.240.10">
    <property type="match status" value="1"/>
</dbReference>
<feature type="binding site" evidence="11 12">
    <location>
        <position position="242"/>
    </location>
    <ligand>
        <name>Mg(2+)</name>
        <dbReference type="ChEBI" id="CHEBI:18420"/>
        <label>2</label>
    </ligand>
</feature>
<dbReference type="InterPro" id="IPR000506">
    <property type="entry name" value="KARI_C"/>
</dbReference>
<comment type="pathway">
    <text evidence="1 11">Amino-acid biosynthesis; L-valine biosynthesis; L-valine from pyruvate: step 2/4.</text>
</comment>
<dbReference type="Pfam" id="PF01450">
    <property type="entry name" value="KARI_C"/>
    <property type="match status" value="1"/>
</dbReference>
<comment type="catalytic activity">
    <reaction evidence="10 11">
        <text>(2R)-2,3-dihydroxy-3-methylbutanoate + NADP(+) = (2S)-2-acetolactate + NADPH + H(+)</text>
        <dbReference type="Rhea" id="RHEA:22068"/>
        <dbReference type="ChEBI" id="CHEBI:15378"/>
        <dbReference type="ChEBI" id="CHEBI:49072"/>
        <dbReference type="ChEBI" id="CHEBI:57783"/>
        <dbReference type="ChEBI" id="CHEBI:58349"/>
        <dbReference type="ChEBI" id="CHEBI:58476"/>
        <dbReference type="EC" id="1.1.1.86"/>
    </reaction>
</comment>
<evidence type="ECO:0000313" key="16">
    <source>
        <dbReference type="Proteomes" id="UP000784435"/>
    </source>
</evidence>
<dbReference type="InterPro" id="IPR008927">
    <property type="entry name" value="6-PGluconate_DH-like_C_sf"/>
</dbReference>